<dbReference type="PIRSF" id="PIRSF033490">
    <property type="entry name" value="MazF"/>
    <property type="match status" value="1"/>
</dbReference>
<dbReference type="Proteomes" id="UP001458946">
    <property type="component" value="Unassembled WGS sequence"/>
</dbReference>
<dbReference type="RefSeq" id="WP_353542110.1">
    <property type="nucleotide sequence ID" value="NZ_BAABRN010000018.1"/>
</dbReference>
<comment type="caution">
    <text evidence="2">The sequence shown here is derived from an EMBL/GenBank/DDBJ whole genome shotgun (WGS) entry which is preliminary data.</text>
</comment>
<dbReference type="PANTHER" id="PTHR33988">
    <property type="entry name" value="ENDORIBONUCLEASE MAZF-RELATED"/>
    <property type="match status" value="1"/>
</dbReference>
<organism evidence="2 3">
    <name type="scientific">Deinococcus xinjiangensis</name>
    <dbReference type="NCBI Taxonomy" id="457454"/>
    <lineage>
        <taxon>Bacteria</taxon>
        <taxon>Thermotogati</taxon>
        <taxon>Deinococcota</taxon>
        <taxon>Deinococci</taxon>
        <taxon>Deinococcales</taxon>
        <taxon>Deinococcaceae</taxon>
        <taxon>Deinococcus</taxon>
    </lineage>
</organism>
<gene>
    <name evidence="2" type="primary">mazF6</name>
    <name evidence="2" type="ORF">Dxin01_01878</name>
</gene>
<comment type="function">
    <text evidence="1">Toxic component of a type II toxin-antitoxin (TA) system.</text>
</comment>
<sequence>MSGFIQRGQIWWADLGEPRGSRPAYTRPVIVIQIDEINASLLNTVVVVALTSNLSAAAATGNVVLEPEQTGLPQASLVNVTQIQTINKSELLEYIGTLSLIDQRAIDAGLKLVLGLH</sequence>
<dbReference type="InterPro" id="IPR003477">
    <property type="entry name" value="PemK-like"/>
</dbReference>
<reference evidence="2 3" key="1">
    <citation type="submission" date="2024-02" db="EMBL/GenBank/DDBJ databases">
        <title>Deinococcus xinjiangensis NBRC 107630.</title>
        <authorList>
            <person name="Ichikawa N."/>
            <person name="Katano-Makiyama Y."/>
            <person name="Hidaka K."/>
        </authorList>
    </citation>
    <scope>NUCLEOTIDE SEQUENCE [LARGE SCALE GENOMIC DNA]</scope>
    <source>
        <strain evidence="2 3">NBRC 107630</strain>
    </source>
</reference>
<keyword evidence="1" id="KW-0540">Nuclease</keyword>
<dbReference type="EMBL" id="BAABRN010000018">
    <property type="protein sequence ID" value="GAA5502139.1"/>
    <property type="molecule type" value="Genomic_DNA"/>
</dbReference>
<dbReference type="SUPFAM" id="SSF50118">
    <property type="entry name" value="Cell growth inhibitor/plasmid maintenance toxic component"/>
    <property type="match status" value="1"/>
</dbReference>
<dbReference type="EC" id="3.1.-.-" evidence="1"/>
<comment type="similarity">
    <text evidence="1">Belongs to the PemK/MazF family.</text>
</comment>
<name>A0ABP9VA48_9DEIO</name>
<evidence type="ECO:0000313" key="3">
    <source>
        <dbReference type="Proteomes" id="UP001458946"/>
    </source>
</evidence>
<dbReference type="Gene3D" id="2.30.30.110">
    <property type="match status" value="1"/>
</dbReference>
<evidence type="ECO:0000256" key="1">
    <source>
        <dbReference type="PIRNR" id="PIRNR033490"/>
    </source>
</evidence>
<keyword evidence="1" id="KW-0255">Endonuclease</keyword>
<protein>
    <recommendedName>
        <fullName evidence="1">mRNA interferase</fullName>
        <ecNumber evidence="1">3.1.-.-</ecNumber>
    </recommendedName>
</protein>
<dbReference type="PANTHER" id="PTHR33988:SF2">
    <property type="entry name" value="ENDORIBONUCLEASE MAZF"/>
    <property type="match status" value="1"/>
</dbReference>
<evidence type="ECO:0000313" key="2">
    <source>
        <dbReference type="EMBL" id="GAA5502139.1"/>
    </source>
</evidence>
<proteinExistence type="inferred from homology"/>
<dbReference type="Pfam" id="PF02452">
    <property type="entry name" value="PemK_toxin"/>
    <property type="match status" value="1"/>
</dbReference>
<keyword evidence="1" id="KW-0378">Hydrolase</keyword>
<accession>A0ABP9VA48</accession>
<dbReference type="InterPro" id="IPR011067">
    <property type="entry name" value="Plasmid_toxin/cell-grow_inhib"/>
</dbReference>
<keyword evidence="3" id="KW-1185">Reference proteome</keyword>